<evidence type="ECO:0000313" key="3">
    <source>
        <dbReference type="EMBL" id="UTU54816.1"/>
    </source>
</evidence>
<dbReference type="AlphaFoldDB" id="A0AB38TJR4"/>
<dbReference type="Proteomes" id="UP001060070">
    <property type="component" value="Chromosome"/>
</dbReference>
<feature type="compositionally biased region" description="Basic and acidic residues" evidence="1">
    <location>
        <begin position="60"/>
        <end position="79"/>
    </location>
</feature>
<gene>
    <name evidence="3" type="ORF">LRP29_10530</name>
</gene>
<evidence type="ECO:0000313" key="4">
    <source>
        <dbReference type="Proteomes" id="UP001060070"/>
    </source>
</evidence>
<protein>
    <recommendedName>
        <fullName evidence="5">Antifreeze protein</fullName>
    </recommendedName>
</protein>
<accession>A0AB38TJR4</accession>
<evidence type="ECO:0000256" key="1">
    <source>
        <dbReference type="SAM" id="MobiDB-lite"/>
    </source>
</evidence>
<keyword evidence="2" id="KW-0732">Signal</keyword>
<name>A0AB38TJR4_9HYPH</name>
<keyword evidence="4" id="KW-1185">Reference proteome</keyword>
<feature type="chain" id="PRO_5044243992" description="Antifreeze protein" evidence="2">
    <location>
        <begin position="33"/>
        <end position="129"/>
    </location>
</feature>
<feature type="signal peptide" evidence="2">
    <location>
        <begin position="1"/>
        <end position="32"/>
    </location>
</feature>
<evidence type="ECO:0000256" key="2">
    <source>
        <dbReference type="SAM" id="SignalP"/>
    </source>
</evidence>
<proteinExistence type="predicted"/>
<sequence length="129" mass="14508">MEDVVRKVSITSSLMALVGLGAITLAAFPAQADNLQLQLGKHGPRLKLMEDCDPAYDDCEGPRRDDRRDRRQRGCTEDRALDKADRMGIRRARIESVGRREITVRGRQGGDRVRVTFGTERGCPILDRE</sequence>
<organism evidence="3 4">
    <name type="scientific">Mesorhizobium ciceri</name>
    <dbReference type="NCBI Taxonomy" id="39645"/>
    <lineage>
        <taxon>Bacteria</taxon>
        <taxon>Pseudomonadati</taxon>
        <taxon>Pseudomonadota</taxon>
        <taxon>Alphaproteobacteria</taxon>
        <taxon>Hyphomicrobiales</taxon>
        <taxon>Phyllobacteriaceae</taxon>
        <taxon>Mesorhizobium</taxon>
    </lineage>
</organism>
<feature type="region of interest" description="Disordered" evidence="1">
    <location>
        <begin position="51"/>
        <end position="79"/>
    </location>
</feature>
<dbReference type="EMBL" id="CP088147">
    <property type="protein sequence ID" value="UTU54816.1"/>
    <property type="molecule type" value="Genomic_DNA"/>
</dbReference>
<reference evidence="3 4" key="1">
    <citation type="journal article" date="2022" name="Microbiol. Resour. Announc.">
        <title>Complete Genome Sequence of Mesorhizobium ciceri Strain R30, a Rhizobium Used as a Commercial Inoculant for Chickpea in Argentina.</title>
        <authorList>
            <person name="Foresto E."/>
            <person name="Revale S."/>
            <person name="Primo E."/>
            <person name="Nievas F."/>
            <person name="Carezzano E."/>
            <person name="Puente M."/>
            <person name="Alzari P."/>
            <person name="Mart M."/>
            <person name="Ben-Assaya M."/>
            <person name="Mornico D."/>
            <person name="Santoro M."/>
            <person name="Mart F."/>
            <person name="Giordano W."/>
            <person name="Bogino P."/>
        </authorList>
    </citation>
    <scope>NUCLEOTIDE SEQUENCE [LARGE SCALE GENOMIC DNA]</scope>
    <source>
        <strain evidence="3 4">R30</strain>
    </source>
</reference>
<evidence type="ECO:0008006" key="5">
    <source>
        <dbReference type="Google" id="ProtNLM"/>
    </source>
</evidence>
<dbReference type="KEGG" id="mcic:A4R28_18050"/>